<sequence>MTSSTEAEDAVPRGIRRCLRNGGICLLLALIDGYAAQLMAGENGLHSAAFRYAGVALVFLTMGLAIAGLWQLARGVHLWWKSRVPESSTRRGFSRFMLALRRDPGKPAHKLPLWQPFTLAVVLTYAAYFDYGAFLANNHSDTSPAEGRLVVESCEPNWTVLGLRSRCTGTITPLEGHFQHGEKVHYDAWFSRFDRTDVGRTVDVFDSFEGIRGRTWKGVTANEPPMLAELLIGVLALFAFLFWYLFLARAVVRGVAIAGNKVRGRSNAEEQPESTAPGPEATARTTGERVAARPHISGKSLWRSWGAAAVLAYATYFGYGMVIAGEHGGSDIRSVSGHLVLESCEPNWTVLGLRSSCKGMVTPKEGFEDRPNRYGREFSQFGASDVGKRIPVYMGSGSEWQPKYRQSTPRWLGILVLPLVIGALITTFRSIVLTILAIGAARSRSQRSPYSSPDSTTGQ</sequence>
<feature type="transmembrane region" description="Helical" evidence="2">
    <location>
        <begin position="226"/>
        <end position="247"/>
    </location>
</feature>
<keyword evidence="4" id="KW-1185">Reference proteome</keyword>
<evidence type="ECO:0000313" key="3">
    <source>
        <dbReference type="EMBL" id="RCW45072.1"/>
    </source>
</evidence>
<name>A0A368VSU0_9ACTN</name>
<feature type="transmembrane region" description="Helical" evidence="2">
    <location>
        <begin position="411"/>
        <end position="438"/>
    </location>
</feature>
<keyword evidence="2" id="KW-0472">Membrane</keyword>
<evidence type="ECO:0000256" key="2">
    <source>
        <dbReference type="SAM" id="Phobius"/>
    </source>
</evidence>
<dbReference type="AlphaFoldDB" id="A0A368VSU0"/>
<organism evidence="3 4">
    <name type="scientific">Halopolyspora algeriensis</name>
    <dbReference type="NCBI Taxonomy" id="1500506"/>
    <lineage>
        <taxon>Bacteria</taxon>
        <taxon>Bacillati</taxon>
        <taxon>Actinomycetota</taxon>
        <taxon>Actinomycetes</taxon>
        <taxon>Actinomycetes incertae sedis</taxon>
        <taxon>Halopolyspora</taxon>
    </lineage>
</organism>
<feature type="transmembrane region" description="Helical" evidence="2">
    <location>
        <begin position="305"/>
        <end position="324"/>
    </location>
</feature>
<feature type="transmembrane region" description="Helical" evidence="2">
    <location>
        <begin position="52"/>
        <end position="73"/>
    </location>
</feature>
<evidence type="ECO:0000256" key="1">
    <source>
        <dbReference type="SAM" id="MobiDB-lite"/>
    </source>
</evidence>
<feature type="transmembrane region" description="Helical" evidence="2">
    <location>
        <begin position="21"/>
        <end position="40"/>
    </location>
</feature>
<keyword evidence="2" id="KW-0812">Transmembrane</keyword>
<protein>
    <submittedName>
        <fullName evidence="3">Uncharacterized protein</fullName>
    </submittedName>
</protein>
<dbReference type="RefSeq" id="WP_141921358.1">
    <property type="nucleotide sequence ID" value="NZ_QPJC01000003.1"/>
</dbReference>
<keyword evidence="2" id="KW-1133">Transmembrane helix</keyword>
<reference evidence="3 4" key="1">
    <citation type="submission" date="2018-07" db="EMBL/GenBank/DDBJ databases">
        <title>Genomic Encyclopedia of Type Strains, Phase III (KMG-III): the genomes of soil and plant-associated and newly described type strains.</title>
        <authorList>
            <person name="Whitman W."/>
        </authorList>
    </citation>
    <scope>NUCLEOTIDE SEQUENCE [LARGE SCALE GENOMIC DNA]</scope>
    <source>
        <strain evidence="3 4">CECT 8575</strain>
    </source>
</reference>
<proteinExistence type="predicted"/>
<accession>A0A368VSU0</accession>
<feature type="transmembrane region" description="Helical" evidence="2">
    <location>
        <begin position="111"/>
        <end position="129"/>
    </location>
</feature>
<gene>
    <name evidence="3" type="ORF">DFQ14_10333</name>
</gene>
<comment type="caution">
    <text evidence="3">The sequence shown here is derived from an EMBL/GenBank/DDBJ whole genome shotgun (WGS) entry which is preliminary data.</text>
</comment>
<evidence type="ECO:0000313" key="4">
    <source>
        <dbReference type="Proteomes" id="UP000253495"/>
    </source>
</evidence>
<feature type="region of interest" description="Disordered" evidence="1">
    <location>
        <begin position="263"/>
        <end position="292"/>
    </location>
</feature>
<dbReference type="EMBL" id="QPJC01000003">
    <property type="protein sequence ID" value="RCW45072.1"/>
    <property type="molecule type" value="Genomic_DNA"/>
</dbReference>
<dbReference type="Proteomes" id="UP000253495">
    <property type="component" value="Unassembled WGS sequence"/>
</dbReference>